<evidence type="ECO:0000313" key="3">
    <source>
        <dbReference type="Proteomes" id="UP000267606"/>
    </source>
</evidence>
<dbReference type="WBParaSite" id="OFLC_0001074001-mRNA-1">
    <property type="protein sequence ID" value="OFLC_0001074001-mRNA-1"/>
    <property type="gene ID" value="OFLC_0001074001"/>
</dbReference>
<gene>
    <name evidence="2" type="ORF">OFLC_LOCUS10747</name>
</gene>
<dbReference type="EMBL" id="UZAJ01014676">
    <property type="protein sequence ID" value="VDO71023.1"/>
    <property type="molecule type" value="Genomic_DNA"/>
</dbReference>
<proteinExistence type="predicted"/>
<evidence type="ECO:0000313" key="2">
    <source>
        <dbReference type="EMBL" id="VDO71023.1"/>
    </source>
</evidence>
<accession>A0A183HTC8</accession>
<feature type="domain" description="Bridge-like lipid transfer protein family member 1 C-terminal" evidence="1">
    <location>
        <begin position="15"/>
        <end position="144"/>
    </location>
</feature>
<dbReference type="AlphaFoldDB" id="A0A183HTC8"/>
<dbReference type="Proteomes" id="UP000267606">
    <property type="component" value="Unassembled WGS sequence"/>
</dbReference>
<dbReference type="GO" id="GO:0098793">
    <property type="term" value="C:presynapse"/>
    <property type="evidence" value="ECO:0007669"/>
    <property type="project" value="GOC"/>
</dbReference>
<organism evidence="4">
    <name type="scientific">Onchocerca flexuosa</name>
    <dbReference type="NCBI Taxonomy" id="387005"/>
    <lineage>
        <taxon>Eukaryota</taxon>
        <taxon>Metazoa</taxon>
        <taxon>Ecdysozoa</taxon>
        <taxon>Nematoda</taxon>
        <taxon>Chromadorea</taxon>
        <taxon>Rhabditida</taxon>
        <taxon>Spirurina</taxon>
        <taxon>Spiruromorpha</taxon>
        <taxon>Filarioidea</taxon>
        <taxon>Onchocercidae</taxon>
        <taxon>Onchocerca</taxon>
    </lineage>
</organism>
<evidence type="ECO:0000313" key="4">
    <source>
        <dbReference type="WBParaSite" id="OFLC_0001074001-mRNA-1"/>
    </source>
</evidence>
<dbReference type="InterPro" id="IPR033616">
    <property type="entry name" value="BLTP1"/>
</dbReference>
<name>A0A183HTC8_9BILA</name>
<reference evidence="2 3" key="2">
    <citation type="submission" date="2018-11" db="EMBL/GenBank/DDBJ databases">
        <authorList>
            <consortium name="Pathogen Informatics"/>
        </authorList>
    </citation>
    <scope>NUCLEOTIDE SEQUENCE [LARGE SCALE GENOMIC DNA]</scope>
</reference>
<evidence type="ECO:0000259" key="1">
    <source>
        <dbReference type="Pfam" id="PF25040"/>
    </source>
</evidence>
<sequence length="159" mass="17438">MEDPGKLYPCRRPAFYLAIELASMPQESLITPHIADFLEQMFETIPESNINSSLNLSNIDQNEMINSDVSIVEMDTSVIPLDVLFYLTVQSSTIRFEGQQQRTAAADCLLKLPSLTLMASTRPHCEGTTNSSVADTAGSGIHVVATLSAFSLNIYSPHQ</sequence>
<dbReference type="PANTHER" id="PTHR31640:SF1">
    <property type="entry name" value="BRIDGE-LIKE LIPID TRANSFER PROTEIN FAMILY MEMBER 1"/>
    <property type="match status" value="1"/>
</dbReference>
<dbReference type="PANTHER" id="PTHR31640">
    <property type="entry name" value="TRANSMEMBRANE PROTEIN KIAA1109"/>
    <property type="match status" value="1"/>
</dbReference>
<keyword evidence="3" id="KW-1185">Reference proteome</keyword>
<dbReference type="Pfam" id="PF25040">
    <property type="entry name" value="BLTP1_C"/>
    <property type="match status" value="1"/>
</dbReference>
<dbReference type="GO" id="GO:0048488">
    <property type="term" value="P:synaptic vesicle endocytosis"/>
    <property type="evidence" value="ECO:0007669"/>
    <property type="project" value="TreeGrafter"/>
</dbReference>
<protein>
    <recommendedName>
        <fullName evidence="1">Bridge-like lipid transfer protein family member 1 C-terminal domain-containing protein</fullName>
    </recommendedName>
</protein>
<dbReference type="InterPro" id="IPR056742">
    <property type="entry name" value="BLTP1_C"/>
</dbReference>
<reference evidence="4" key="1">
    <citation type="submission" date="2016-06" db="UniProtKB">
        <authorList>
            <consortium name="WormBaseParasite"/>
        </authorList>
    </citation>
    <scope>IDENTIFICATION</scope>
</reference>